<reference evidence="7 8" key="1">
    <citation type="submission" date="2018-01" db="EMBL/GenBank/DDBJ databases">
        <title>The whole genome sequencing and assembly of Paenibacillus chitinolyticus KCCM 41400 strain.</title>
        <authorList>
            <person name="Kim J.-Y."/>
            <person name="Park M.-K."/>
            <person name="Lee Y.-J."/>
            <person name="Yi H."/>
            <person name="Bahn Y.-S."/>
            <person name="Kim J.F."/>
            <person name="Lee D.-W."/>
        </authorList>
    </citation>
    <scope>NUCLEOTIDE SEQUENCE [LARGE SCALE GENOMIC DNA]</scope>
    <source>
        <strain evidence="7 8">KCCM 41400</strain>
    </source>
</reference>
<evidence type="ECO:0000313" key="8">
    <source>
        <dbReference type="Proteomes" id="UP000288943"/>
    </source>
</evidence>
<dbReference type="SUPFAM" id="SSF46785">
    <property type="entry name" value="Winged helix' DNA-binding domain"/>
    <property type="match status" value="1"/>
</dbReference>
<keyword evidence="2" id="KW-0805">Transcription regulation</keyword>
<accession>A0A410WPF2</accession>
<comment type="similarity">
    <text evidence="1">Belongs to the LysR transcriptional regulatory family.</text>
</comment>
<dbReference type="GO" id="GO:0003700">
    <property type="term" value="F:DNA-binding transcription factor activity"/>
    <property type="evidence" value="ECO:0007669"/>
    <property type="project" value="InterPro"/>
</dbReference>
<dbReference type="GO" id="GO:0005829">
    <property type="term" value="C:cytosol"/>
    <property type="evidence" value="ECO:0007669"/>
    <property type="project" value="TreeGrafter"/>
</dbReference>
<dbReference type="AlphaFoldDB" id="A0A410WPF2"/>
<dbReference type="PANTHER" id="PTHR30419:SF24">
    <property type="entry name" value="HTH-TYPE TRANSCRIPTIONAL REGULATOR CZCR"/>
    <property type="match status" value="1"/>
</dbReference>
<keyword evidence="4" id="KW-0804">Transcription</keyword>
<dbReference type="EMBL" id="JAMDMJ010000034">
    <property type="protein sequence ID" value="MCY9598760.1"/>
    <property type="molecule type" value="Genomic_DNA"/>
</dbReference>
<dbReference type="InterPro" id="IPR036390">
    <property type="entry name" value="WH_DNA-bd_sf"/>
</dbReference>
<evidence type="ECO:0000256" key="3">
    <source>
        <dbReference type="ARBA" id="ARBA00023125"/>
    </source>
</evidence>
<feature type="domain" description="HTH lysR-type" evidence="5">
    <location>
        <begin position="1"/>
        <end position="59"/>
    </location>
</feature>
<dbReference type="GeneID" id="95373335"/>
<dbReference type="InterPro" id="IPR000847">
    <property type="entry name" value="LysR_HTH_N"/>
</dbReference>
<organism evidence="7 8">
    <name type="scientific">Paenibacillus chitinolyticus</name>
    <dbReference type="NCBI Taxonomy" id="79263"/>
    <lineage>
        <taxon>Bacteria</taxon>
        <taxon>Bacillati</taxon>
        <taxon>Bacillota</taxon>
        <taxon>Bacilli</taxon>
        <taxon>Bacillales</taxon>
        <taxon>Paenibacillaceae</taxon>
        <taxon>Paenibacillus</taxon>
    </lineage>
</organism>
<sequence length="290" mass="31887">MTITQFQVFVKIAETGSFTKAGLELNMTQPAVSHAISSLEADLGIHLMIRDRKNGIALTHIGKRVLIQMREILQRVENIEQEIAAEKGLEVGTVRIGAFPTAAAHFLPKIMSTFKQKYPNLQLVLHEGTIAEVKEWLSTRFIDVGLVIFPDADMEIVPLFRDKMVAVLPETHPLGGRDFLTISDLSGEPMILCRGGYEAPIIDLFQKSGAELQLAFAASNVATVLNMIREGLGLAILSRLSLSALPPGLVTLDLEPRVCRDISVAVPSLKEASLAVHLFIQMARELFPRE</sequence>
<dbReference type="RefSeq" id="WP_042231379.1">
    <property type="nucleotide sequence ID" value="NZ_CP026520.1"/>
</dbReference>
<dbReference type="FunFam" id="1.10.10.10:FF:000455">
    <property type="entry name" value="LysR family transcriptional regulator"/>
    <property type="match status" value="1"/>
</dbReference>
<dbReference type="KEGG" id="pchi:PC41400_00710"/>
<dbReference type="InterPro" id="IPR050950">
    <property type="entry name" value="HTH-type_LysR_regulators"/>
</dbReference>
<dbReference type="Proteomes" id="UP000288943">
    <property type="component" value="Chromosome"/>
</dbReference>
<protein>
    <submittedName>
        <fullName evidence="7">LysR family transcriptional regulator</fullName>
    </submittedName>
</protein>
<gene>
    <name evidence="6" type="ORF">M5X16_23675</name>
    <name evidence="7" type="ORF">PC41400_00710</name>
</gene>
<evidence type="ECO:0000313" key="6">
    <source>
        <dbReference type="EMBL" id="MCY9598760.1"/>
    </source>
</evidence>
<proteinExistence type="inferred from homology"/>
<dbReference type="PRINTS" id="PR00039">
    <property type="entry name" value="HTHLYSR"/>
</dbReference>
<dbReference type="CDD" id="cd05466">
    <property type="entry name" value="PBP2_LTTR_substrate"/>
    <property type="match status" value="1"/>
</dbReference>
<dbReference type="PROSITE" id="PS50931">
    <property type="entry name" value="HTH_LYSR"/>
    <property type="match status" value="1"/>
</dbReference>
<dbReference type="PANTHER" id="PTHR30419">
    <property type="entry name" value="HTH-TYPE TRANSCRIPTIONAL REGULATOR YBHD"/>
    <property type="match status" value="1"/>
</dbReference>
<dbReference type="InterPro" id="IPR036388">
    <property type="entry name" value="WH-like_DNA-bd_sf"/>
</dbReference>
<dbReference type="EMBL" id="CP026520">
    <property type="protein sequence ID" value="QAV16299.1"/>
    <property type="molecule type" value="Genomic_DNA"/>
</dbReference>
<evidence type="ECO:0000259" key="5">
    <source>
        <dbReference type="PROSITE" id="PS50931"/>
    </source>
</evidence>
<evidence type="ECO:0000256" key="1">
    <source>
        <dbReference type="ARBA" id="ARBA00009437"/>
    </source>
</evidence>
<evidence type="ECO:0000313" key="9">
    <source>
        <dbReference type="Proteomes" id="UP001527202"/>
    </source>
</evidence>
<evidence type="ECO:0000256" key="4">
    <source>
        <dbReference type="ARBA" id="ARBA00023163"/>
    </source>
</evidence>
<reference evidence="6 9" key="2">
    <citation type="submission" date="2022-05" db="EMBL/GenBank/DDBJ databases">
        <title>Genome Sequencing of Bee-Associated Microbes.</title>
        <authorList>
            <person name="Dunlap C."/>
        </authorList>
    </citation>
    <scope>NUCLEOTIDE SEQUENCE [LARGE SCALE GENOMIC DNA]</scope>
    <source>
        <strain evidence="6 9">NRRL B-23120</strain>
    </source>
</reference>
<keyword evidence="9" id="KW-1185">Reference proteome</keyword>
<name>A0A410WPF2_9BACL</name>
<evidence type="ECO:0000313" key="7">
    <source>
        <dbReference type="EMBL" id="QAV16299.1"/>
    </source>
</evidence>
<dbReference type="GO" id="GO:0003677">
    <property type="term" value="F:DNA binding"/>
    <property type="evidence" value="ECO:0007669"/>
    <property type="project" value="UniProtKB-KW"/>
</dbReference>
<dbReference type="OrthoDB" id="63123at2"/>
<dbReference type="Gene3D" id="1.10.10.10">
    <property type="entry name" value="Winged helix-like DNA-binding domain superfamily/Winged helix DNA-binding domain"/>
    <property type="match status" value="1"/>
</dbReference>
<dbReference type="SUPFAM" id="SSF53850">
    <property type="entry name" value="Periplasmic binding protein-like II"/>
    <property type="match status" value="1"/>
</dbReference>
<dbReference type="Gene3D" id="3.40.190.10">
    <property type="entry name" value="Periplasmic binding protein-like II"/>
    <property type="match status" value="2"/>
</dbReference>
<dbReference type="Proteomes" id="UP001527202">
    <property type="component" value="Unassembled WGS sequence"/>
</dbReference>
<dbReference type="Pfam" id="PF00126">
    <property type="entry name" value="HTH_1"/>
    <property type="match status" value="1"/>
</dbReference>
<dbReference type="Pfam" id="PF03466">
    <property type="entry name" value="LysR_substrate"/>
    <property type="match status" value="1"/>
</dbReference>
<dbReference type="InterPro" id="IPR005119">
    <property type="entry name" value="LysR_subst-bd"/>
</dbReference>
<keyword evidence="3" id="KW-0238">DNA-binding</keyword>
<evidence type="ECO:0000256" key="2">
    <source>
        <dbReference type="ARBA" id="ARBA00023015"/>
    </source>
</evidence>